<evidence type="ECO:0008006" key="4">
    <source>
        <dbReference type="Google" id="ProtNLM"/>
    </source>
</evidence>
<comment type="caution">
    <text evidence="2">The sequence shown here is derived from an EMBL/GenBank/DDBJ whole genome shotgun (WGS) entry which is preliminary data.</text>
</comment>
<protein>
    <recommendedName>
        <fullName evidence="4">PDZ domain-containing protein</fullName>
    </recommendedName>
</protein>
<evidence type="ECO:0000313" key="3">
    <source>
        <dbReference type="Proteomes" id="UP000018291"/>
    </source>
</evidence>
<gene>
    <name evidence="2" type="ORF">BN381_130101</name>
</gene>
<dbReference type="STRING" id="1229780.BN381_130101"/>
<feature type="region of interest" description="Disordered" evidence="1">
    <location>
        <begin position="1"/>
        <end position="32"/>
    </location>
</feature>
<dbReference type="AlphaFoldDB" id="R4YWU5"/>
<dbReference type="EMBL" id="CANL01000005">
    <property type="protein sequence ID" value="CCM62543.1"/>
    <property type="molecule type" value="Genomic_DNA"/>
</dbReference>
<dbReference type="HOGENOM" id="CLU_766584_0_0_11"/>
<organism evidence="2 3">
    <name type="scientific">Candidatus Neomicrothrix parvicella RN1</name>
    <dbReference type="NCBI Taxonomy" id="1229780"/>
    <lineage>
        <taxon>Bacteria</taxon>
        <taxon>Bacillati</taxon>
        <taxon>Actinomycetota</taxon>
        <taxon>Acidimicrobiia</taxon>
        <taxon>Acidimicrobiales</taxon>
        <taxon>Microthrixaceae</taxon>
        <taxon>Candidatus Neomicrothrix</taxon>
    </lineage>
</organism>
<reference evidence="2 3" key="1">
    <citation type="journal article" date="2013" name="ISME J.">
        <title>Metabolic model for the filamentous 'Candidatus Microthrix parvicella' based on genomic and metagenomic analyses.</title>
        <authorList>
            <person name="Jon McIlroy S."/>
            <person name="Kristiansen R."/>
            <person name="Albertsen M."/>
            <person name="Michael Karst S."/>
            <person name="Rossetti S."/>
            <person name="Lund Nielsen J."/>
            <person name="Tandoi V."/>
            <person name="James Seviour R."/>
            <person name="Nielsen P.H."/>
        </authorList>
    </citation>
    <scope>NUCLEOTIDE SEQUENCE [LARGE SCALE GENOMIC DNA]</scope>
    <source>
        <strain evidence="2 3">RN1</strain>
    </source>
</reference>
<accession>R4YWU5</accession>
<keyword evidence="3" id="KW-1185">Reference proteome</keyword>
<dbReference type="SUPFAM" id="SSF50156">
    <property type="entry name" value="PDZ domain-like"/>
    <property type="match status" value="1"/>
</dbReference>
<evidence type="ECO:0000256" key="1">
    <source>
        <dbReference type="SAM" id="MobiDB-lite"/>
    </source>
</evidence>
<sequence length="361" mass="37247">MPSGTHPEEPEDTASQMENADTGEIPVHPDDRLWRHPSELARMRQAGRETVTAPVPTPIGARQERAGSWISRIPTSLVIAAGIAAVVASVGSVVALAQSPSATARVTIPPGPHAPVQTATIVSGSASASGLMVDPQGLALVAITDPPATATLETGRRRTPARLRAFAPDLGLAAYQVVPPENAATTTALMAPATTTALVHPSGNWTVPHGSSDLNLLAPRLLPSTWGPMLMTHLSGAPAEPGTPLAEGGTVVGMSIVTTDDRSMVIPWPMLRALGARLQAAPRSMGDLPANLSDDGSSPMVTDEWSDGSLQTGDRVEAIDGLAVSSAAEVRAIAAIHFEGTTAMVRCERSAKSVTVDVALE</sequence>
<dbReference type="RefSeq" id="WP_012224048.1">
    <property type="nucleotide sequence ID" value="NZ_HG422565.1"/>
</dbReference>
<evidence type="ECO:0000313" key="2">
    <source>
        <dbReference type="EMBL" id="CCM62543.1"/>
    </source>
</evidence>
<dbReference type="Gene3D" id="2.30.42.10">
    <property type="match status" value="1"/>
</dbReference>
<dbReference type="InterPro" id="IPR036034">
    <property type="entry name" value="PDZ_sf"/>
</dbReference>
<dbReference type="Proteomes" id="UP000018291">
    <property type="component" value="Unassembled WGS sequence"/>
</dbReference>
<name>R4YWU5_9ACTN</name>
<proteinExistence type="predicted"/>